<name>A0A9D4K7U4_DREPO</name>
<reference evidence="1" key="1">
    <citation type="journal article" date="2019" name="bioRxiv">
        <title>The Genome of the Zebra Mussel, Dreissena polymorpha: A Resource for Invasive Species Research.</title>
        <authorList>
            <person name="McCartney M.A."/>
            <person name="Auch B."/>
            <person name="Kono T."/>
            <person name="Mallez S."/>
            <person name="Zhang Y."/>
            <person name="Obille A."/>
            <person name="Becker A."/>
            <person name="Abrahante J.E."/>
            <person name="Garbe J."/>
            <person name="Badalamenti J.P."/>
            <person name="Herman A."/>
            <person name="Mangelson H."/>
            <person name="Liachko I."/>
            <person name="Sullivan S."/>
            <person name="Sone E.D."/>
            <person name="Koren S."/>
            <person name="Silverstein K.A.T."/>
            <person name="Beckman K.B."/>
            <person name="Gohl D.M."/>
        </authorList>
    </citation>
    <scope>NUCLEOTIDE SEQUENCE</scope>
    <source>
        <strain evidence="1">Duluth1</strain>
        <tissue evidence="1">Whole animal</tissue>
    </source>
</reference>
<proteinExistence type="predicted"/>
<dbReference type="Proteomes" id="UP000828390">
    <property type="component" value="Unassembled WGS sequence"/>
</dbReference>
<evidence type="ECO:0000313" key="2">
    <source>
        <dbReference type="Proteomes" id="UP000828390"/>
    </source>
</evidence>
<gene>
    <name evidence="1" type="ORF">DPMN_107894</name>
</gene>
<organism evidence="1 2">
    <name type="scientific">Dreissena polymorpha</name>
    <name type="common">Zebra mussel</name>
    <name type="synonym">Mytilus polymorpha</name>
    <dbReference type="NCBI Taxonomy" id="45954"/>
    <lineage>
        <taxon>Eukaryota</taxon>
        <taxon>Metazoa</taxon>
        <taxon>Spiralia</taxon>
        <taxon>Lophotrochozoa</taxon>
        <taxon>Mollusca</taxon>
        <taxon>Bivalvia</taxon>
        <taxon>Autobranchia</taxon>
        <taxon>Heteroconchia</taxon>
        <taxon>Euheterodonta</taxon>
        <taxon>Imparidentia</taxon>
        <taxon>Neoheterodontei</taxon>
        <taxon>Myida</taxon>
        <taxon>Dreissenoidea</taxon>
        <taxon>Dreissenidae</taxon>
        <taxon>Dreissena</taxon>
    </lineage>
</organism>
<protein>
    <submittedName>
        <fullName evidence="1">Uncharacterized protein</fullName>
    </submittedName>
</protein>
<dbReference type="AlphaFoldDB" id="A0A9D4K7U4"/>
<dbReference type="EMBL" id="JAIWYP010000004">
    <property type="protein sequence ID" value="KAH3834564.1"/>
    <property type="molecule type" value="Genomic_DNA"/>
</dbReference>
<comment type="caution">
    <text evidence="1">The sequence shown here is derived from an EMBL/GenBank/DDBJ whole genome shotgun (WGS) entry which is preliminary data.</text>
</comment>
<accession>A0A9D4K7U4</accession>
<evidence type="ECO:0000313" key="1">
    <source>
        <dbReference type="EMBL" id="KAH3834564.1"/>
    </source>
</evidence>
<sequence length="89" mass="9975">MSKYIRELLLRVTICTSILPVVSRTRFNAGLANQHHICQPSFNFINRLRLYETGNASSFQLKPNITGLCSLLANTGSASSIQTVFIRPY</sequence>
<reference evidence="1" key="2">
    <citation type="submission" date="2020-11" db="EMBL/GenBank/DDBJ databases">
        <authorList>
            <person name="McCartney M.A."/>
            <person name="Auch B."/>
            <person name="Kono T."/>
            <person name="Mallez S."/>
            <person name="Becker A."/>
            <person name="Gohl D.M."/>
            <person name="Silverstein K.A.T."/>
            <person name="Koren S."/>
            <person name="Bechman K.B."/>
            <person name="Herman A."/>
            <person name="Abrahante J.E."/>
            <person name="Garbe J."/>
        </authorList>
    </citation>
    <scope>NUCLEOTIDE SEQUENCE</scope>
    <source>
        <strain evidence="1">Duluth1</strain>
        <tissue evidence="1">Whole animal</tissue>
    </source>
</reference>
<keyword evidence="2" id="KW-1185">Reference proteome</keyword>